<reference evidence="7" key="1">
    <citation type="journal article" date="2019" name="Environ. Microbiol.">
        <title>Fungal ecological strategies reflected in gene transcription - a case study of two litter decomposers.</title>
        <authorList>
            <person name="Barbi F."/>
            <person name="Kohler A."/>
            <person name="Barry K."/>
            <person name="Baskaran P."/>
            <person name="Daum C."/>
            <person name="Fauchery L."/>
            <person name="Ihrmark K."/>
            <person name="Kuo A."/>
            <person name="LaButti K."/>
            <person name="Lipzen A."/>
            <person name="Morin E."/>
            <person name="Grigoriev I.V."/>
            <person name="Henrissat B."/>
            <person name="Lindahl B."/>
            <person name="Martin F."/>
        </authorList>
    </citation>
    <scope>NUCLEOTIDE SEQUENCE</scope>
    <source>
        <strain evidence="7">JB14</strain>
    </source>
</reference>
<evidence type="ECO:0000256" key="4">
    <source>
        <dbReference type="ARBA" id="ARBA00022840"/>
    </source>
</evidence>
<dbReference type="OrthoDB" id="10265971at2759"/>
<dbReference type="GO" id="GO:0000077">
    <property type="term" value="P:DNA damage checkpoint signaling"/>
    <property type="evidence" value="ECO:0007669"/>
    <property type="project" value="TreeGrafter"/>
</dbReference>
<keyword evidence="2" id="KW-0547">Nucleotide-binding</keyword>
<dbReference type="GO" id="GO:0003689">
    <property type="term" value="F:DNA clamp loader activity"/>
    <property type="evidence" value="ECO:0007669"/>
    <property type="project" value="TreeGrafter"/>
</dbReference>
<dbReference type="Proteomes" id="UP000799118">
    <property type="component" value="Unassembled WGS sequence"/>
</dbReference>
<evidence type="ECO:0000256" key="1">
    <source>
        <dbReference type="ARBA" id="ARBA00004123"/>
    </source>
</evidence>
<keyword evidence="6" id="KW-0131">Cell cycle</keyword>
<dbReference type="AlphaFoldDB" id="A0A6A4GG41"/>
<keyword evidence="4" id="KW-0067">ATP-binding</keyword>
<dbReference type="EMBL" id="ML770161">
    <property type="protein sequence ID" value="KAE9384363.1"/>
    <property type="molecule type" value="Genomic_DNA"/>
</dbReference>
<dbReference type="GO" id="GO:0005634">
    <property type="term" value="C:nucleus"/>
    <property type="evidence" value="ECO:0007669"/>
    <property type="project" value="UniProtKB-SubCell"/>
</dbReference>
<dbReference type="GO" id="GO:0006281">
    <property type="term" value="P:DNA repair"/>
    <property type="evidence" value="ECO:0007669"/>
    <property type="project" value="InterPro"/>
</dbReference>
<dbReference type="PANTHER" id="PTHR12172:SF0">
    <property type="entry name" value="CELL CYCLE CHECKPOINT PROTEIN RAD17"/>
    <property type="match status" value="1"/>
</dbReference>
<keyword evidence="3" id="KW-0227">DNA damage</keyword>
<keyword evidence="5" id="KW-0539">Nucleus</keyword>
<protein>
    <submittedName>
        <fullName evidence="7">Uncharacterized protein</fullName>
    </submittedName>
</protein>
<accession>A0A6A4GG41</accession>
<comment type="subcellular location">
    <subcellularLocation>
        <location evidence="1">Nucleus</location>
    </subcellularLocation>
</comment>
<dbReference type="GO" id="GO:0005524">
    <property type="term" value="F:ATP binding"/>
    <property type="evidence" value="ECO:0007669"/>
    <property type="project" value="UniProtKB-KW"/>
</dbReference>
<gene>
    <name evidence="7" type="ORF">BT96DRAFT_1008154</name>
</gene>
<keyword evidence="8" id="KW-1185">Reference proteome</keyword>
<evidence type="ECO:0000256" key="5">
    <source>
        <dbReference type="ARBA" id="ARBA00023242"/>
    </source>
</evidence>
<dbReference type="GO" id="GO:0033314">
    <property type="term" value="P:mitotic DNA replication checkpoint signaling"/>
    <property type="evidence" value="ECO:0007669"/>
    <property type="project" value="TreeGrafter"/>
</dbReference>
<dbReference type="PANTHER" id="PTHR12172">
    <property type="entry name" value="CELL CYCLE CHECKPOINT PROTEIN RAD17"/>
    <property type="match status" value="1"/>
</dbReference>
<proteinExistence type="predicted"/>
<evidence type="ECO:0000256" key="6">
    <source>
        <dbReference type="ARBA" id="ARBA00023306"/>
    </source>
</evidence>
<evidence type="ECO:0000313" key="8">
    <source>
        <dbReference type="Proteomes" id="UP000799118"/>
    </source>
</evidence>
<dbReference type="GO" id="GO:0003682">
    <property type="term" value="F:chromatin binding"/>
    <property type="evidence" value="ECO:0007669"/>
    <property type="project" value="TreeGrafter"/>
</dbReference>
<evidence type="ECO:0000313" key="7">
    <source>
        <dbReference type="EMBL" id="KAE9384363.1"/>
    </source>
</evidence>
<evidence type="ECO:0000256" key="2">
    <source>
        <dbReference type="ARBA" id="ARBA00022741"/>
    </source>
</evidence>
<organism evidence="7 8">
    <name type="scientific">Gymnopus androsaceus JB14</name>
    <dbReference type="NCBI Taxonomy" id="1447944"/>
    <lineage>
        <taxon>Eukaryota</taxon>
        <taxon>Fungi</taxon>
        <taxon>Dikarya</taxon>
        <taxon>Basidiomycota</taxon>
        <taxon>Agaricomycotina</taxon>
        <taxon>Agaricomycetes</taxon>
        <taxon>Agaricomycetidae</taxon>
        <taxon>Agaricales</taxon>
        <taxon>Marasmiineae</taxon>
        <taxon>Omphalotaceae</taxon>
        <taxon>Gymnopus</taxon>
    </lineage>
</organism>
<dbReference type="Pfam" id="PF03215">
    <property type="entry name" value="Rad17"/>
    <property type="match status" value="1"/>
</dbReference>
<name>A0A6A4GG41_9AGAR</name>
<dbReference type="InterPro" id="IPR004582">
    <property type="entry name" value="Checkpoint_prot_Rad17_Rad24"/>
</dbReference>
<sequence>MNRCQRWPSSSLLLLKKVHRFQEDLAVHVRKIENVPTWLQEALNGGPSGKLRKYRVPCFTRLTLSDILTLHIEAFGFDGISRHAKSATIRVLSKELNFEVLEWSSSTGSTFTDAQDASSSWIADDPNFTPNLNYSSSASQVVRTYSTLPAGSSSRTLLLNRALLTTAFILLEDLPNILHTNTRSQFHDAPKMVPIVIVLSDSVVLGVKTMDGAIDIRTLLPKDVLHGPYVHEIRFNPIAPTSDEKRSPSSLSLNTTLCKNLLLLFKCSTLSSNLQMVTSEARSWHLQFRLYSTHQETEGARSAGPYGKHYTEGAESSLISLDGKGSIQQTKLKDPPLLPPHLSEHDRRASRVDVNTIYADSPIDSSLFSLYIHQNFTQFCTDVDECDGIADWLSWPTRAVVKLQVFSSINLFHLLAIGTLRSLPTPVPRLNQKVYKPEFFDNLKKEKEAGRRAYGTSAWIVDRGWEWE</sequence>
<evidence type="ECO:0000256" key="3">
    <source>
        <dbReference type="ARBA" id="ARBA00022763"/>
    </source>
</evidence>